<protein>
    <submittedName>
        <fullName evidence="1">Uncharacterized protein</fullName>
    </submittedName>
</protein>
<sequence length="137" mass="15881">MRAYYTGALKQLVAQRPGMAKTYEARKAAAKREEIAAAKRERVRAAEQAQAERVAKISARRAYAEHARDVFLDGGMDIKVKVTGKYADVLNLSYPLFSDVWTHKMEKEGLREQWRELGFRRVNLTDNYDFNVYYDLK</sequence>
<evidence type="ECO:0000313" key="2">
    <source>
        <dbReference type="Proteomes" id="UP000305398"/>
    </source>
</evidence>
<dbReference type="OrthoDB" id="1252460at2"/>
<proteinExistence type="predicted"/>
<accession>A0A5B7ZWW5</accession>
<gene>
    <name evidence="1" type="ORF">FHG12_02355</name>
</gene>
<name>A0A5B7ZWW5_9BACT</name>
<keyword evidence="2" id="KW-1185">Reference proteome</keyword>
<dbReference type="EMBL" id="CP040896">
    <property type="protein sequence ID" value="QDA59013.1"/>
    <property type="molecule type" value="Genomic_DNA"/>
</dbReference>
<dbReference type="RefSeq" id="WP_139514088.1">
    <property type="nucleotide sequence ID" value="NZ_CP040896.1"/>
</dbReference>
<reference evidence="1 2" key="1">
    <citation type="submission" date="2019-06" db="EMBL/GenBank/DDBJ databases">
        <authorList>
            <person name="Srinivasan S."/>
        </authorList>
    </citation>
    <scope>NUCLEOTIDE SEQUENCE [LARGE SCALE GENOMIC DNA]</scope>
    <source>
        <strain evidence="1 2">17J68-5</strain>
    </source>
</reference>
<evidence type="ECO:0000313" key="1">
    <source>
        <dbReference type="EMBL" id="QDA59013.1"/>
    </source>
</evidence>
<dbReference type="AlphaFoldDB" id="A0A5B7ZWW5"/>
<dbReference type="KEGG" id="hyj:FHG12_02355"/>
<organism evidence="1 2">
    <name type="scientific">Hymenobacter jejuensis</name>
    <dbReference type="NCBI Taxonomy" id="2502781"/>
    <lineage>
        <taxon>Bacteria</taxon>
        <taxon>Pseudomonadati</taxon>
        <taxon>Bacteroidota</taxon>
        <taxon>Cytophagia</taxon>
        <taxon>Cytophagales</taxon>
        <taxon>Hymenobacteraceae</taxon>
        <taxon>Hymenobacter</taxon>
    </lineage>
</organism>
<dbReference type="Proteomes" id="UP000305398">
    <property type="component" value="Chromosome"/>
</dbReference>